<evidence type="ECO:0000256" key="2">
    <source>
        <dbReference type="ARBA" id="ARBA00022630"/>
    </source>
</evidence>
<reference evidence="7" key="1">
    <citation type="submission" date="2017-01" db="EMBL/GenBank/DDBJ databases">
        <authorList>
            <person name="Varghese N."/>
            <person name="Submissions S."/>
        </authorList>
    </citation>
    <scope>NUCLEOTIDE SEQUENCE [LARGE SCALE GENOMIC DNA]</scope>
    <source>
        <strain evidence="7">ATCC 51758</strain>
    </source>
</reference>
<evidence type="ECO:0000313" key="7">
    <source>
        <dbReference type="Proteomes" id="UP000186819"/>
    </source>
</evidence>
<evidence type="ECO:0000256" key="4">
    <source>
        <dbReference type="ARBA" id="ARBA00023002"/>
    </source>
</evidence>
<dbReference type="Proteomes" id="UP000186819">
    <property type="component" value="Unassembled WGS sequence"/>
</dbReference>
<comment type="cofactor">
    <cofactor evidence="1">
        <name>FAD</name>
        <dbReference type="ChEBI" id="CHEBI:57692"/>
    </cofactor>
</comment>
<dbReference type="InterPro" id="IPR016171">
    <property type="entry name" value="Vanillyl_alc_oxidase_C-sub2"/>
</dbReference>
<dbReference type="InterPro" id="IPR036318">
    <property type="entry name" value="FAD-bd_PCMH-like_sf"/>
</dbReference>
<dbReference type="InterPro" id="IPR016164">
    <property type="entry name" value="FAD-linked_Oxase-like_C"/>
</dbReference>
<gene>
    <name evidence="6" type="ORF">SAMN05421829_10847</name>
</gene>
<dbReference type="SUPFAM" id="SSF55103">
    <property type="entry name" value="FAD-linked oxidases, C-terminal domain"/>
    <property type="match status" value="1"/>
</dbReference>
<proteinExistence type="predicted"/>
<dbReference type="GO" id="GO:0071949">
    <property type="term" value="F:FAD binding"/>
    <property type="evidence" value="ECO:0007669"/>
    <property type="project" value="InterPro"/>
</dbReference>
<evidence type="ECO:0000313" key="6">
    <source>
        <dbReference type="EMBL" id="SIQ92727.1"/>
    </source>
</evidence>
<dbReference type="Pfam" id="PF02913">
    <property type="entry name" value="FAD-oxidase_C"/>
    <property type="match status" value="1"/>
</dbReference>
<dbReference type="InterPro" id="IPR004113">
    <property type="entry name" value="FAD-bd_oxidored_4_C"/>
</dbReference>
<accession>A0A1N6WRQ4</accession>
<protein>
    <submittedName>
        <fullName evidence="6">Glycolate oxidase FAD binding subunit</fullName>
    </submittedName>
</protein>
<dbReference type="EMBL" id="FTMD01000008">
    <property type="protein sequence ID" value="SIQ92727.1"/>
    <property type="molecule type" value="Genomic_DNA"/>
</dbReference>
<keyword evidence="3" id="KW-0274">FAD</keyword>
<feature type="domain" description="FAD-binding PCMH-type" evidence="5">
    <location>
        <begin position="1"/>
        <end position="170"/>
    </location>
</feature>
<keyword evidence="4" id="KW-0560">Oxidoreductase</keyword>
<dbReference type="STRING" id="34027.SAMN05421829_10847"/>
<dbReference type="PROSITE" id="PS51387">
    <property type="entry name" value="FAD_PCMH"/>
    <property type="match status" value="1"/>
</dbReference>
<sequence length="357" mass="37250">MSDLTEQWRERVCAAAAAGTALQVRGGGTKDFYGRTPVGEVFDTRGHAGVVSYEPTELVVTVRAGTPLAELEALVAGSGQMLAFEPPHFGAGATVGGCVAAGLSGPRRATAGALRDFVLGVRVLDGRGEVLSFGGQVMKNVAGYDVSRAIAGSLGTLGVILDVSLKVLPRPVAETTLRFAIGEKEAIDRLNDWGGQPLPVSASVWADGVLQLRLSGAEAAVRAAERKLGGEVLADEAADALWQGVREQTDGFFADAAPGEVLWRLSLPSSAAPVKLPGKQLIEWGGALRWLRSDAPAAAIRERVAALGGHATAFRGADRAGEVFQPLPAPVMAIQRRLKQAFDPAGIFNPGRLYDGI</sequence>
<dbReference type="Pfam" id="PF01565">
    <property type="entry name" value="FAD_binding_4"/>
    <property type="match status" value="1"/>
</dbReference>
<keyword evidence="7" id="KW-1185">Reference proteome</keyword>
<keyword evidence="2" id="KW-0285">Flavoprotein</keyword>
<dbReference type="PANTHER" id="PTHR11748">
    <property type="entry name" value="D-LACTATE DEHYDROGENASE"/>
    <property type="match status" value="1"/>
</dbReference>
<dbReference type="Gene3D" id="1.10.45.10">
    <property type="entry name" value="Vanillyl-alcohol Oxidase, Chain A, domain 4"/>
    <property type="match status" value="1"/>
</dbReference>
<dbReference type="InterPro" id="IPR016169">
    <property type="entry name" value="FAD-bd_PCMH_sub2"/>
</dbReference>
<dbReference type="PANTHER" id="PTHR11748:SF103">
    <property type="entry name" value="GLYCOLATE OXIDASE SUBUNIT GLCE"/>
    <property type="match status" value="1"/>
</dbReference>
<name>A0A1N6WRQ4_9RHOO</name>
<dbReference type="SUPFAM" id="SSF56176">
    <property type="entry name" value="FAD-binding/transporter-associated domain-like"/>
    <property type="match status" value="1"/>
</dbReference>
<dbReference type="NCBIfam" id="NF008439">
    <property type="entry name" value="PRK11282.1"/>
    <property type="match status" value="1"/>
</dbReference>
<dbReference type="AlphaFoldDB" id="A0A1N6WRQ4"/>
<dbReference type="GO" id="GO:0016491">
    <property type="term" value="F:oxidoreductase activity"/>
    <property type="evidence" value="ECO:0007669"/>
    <property type="project" value="UniProtKB-KW"/>
</dbReference>
<dbReference type="InterPro" id="IPR016166">
    <property type="entry name" value="FAD-bd_PCMH"/>
</dbReference>
<organism evidence="6 7">
    <name type="scientific">Aromatoleum tolulyticum</name>
    <dbReference type="NCBI Taxonomy" id="34027"/>
    <lineage>
        <taxon>Bacteria</taxon>
        <taxon>Pseudomonadati</taxon>
        <taxon>Pseudomonadota</taxon>
        <taxon>Betaproteobacteria</taxon>
        <taxon>Rhodocyclales</taxon>
        <taxon>Rhodocyclaceae</taxon>
        <taxon>Aromatoleum</taxon>
    </lineage>
</organism>
<evidence type="ECO:0000256" key="1">
    <source>
        <dbReference type="ARBA" id="ARBA00001974"/>
    </source>
</evidence>
<dbReference type="OrthoDB" id="9811557at2"/>
<dbReference type="InterPro" id="IPR006094">
    <property type="entry name" value="Oxid_FAD_bind_N"/>
</dbReference>
<dbReference type="Gene3D" id="3.30.465.10">
    <property type="match status" value="1"/>
</dbReference>
<evidence type="ECO:0000256" key="3">
    <source>
        <dbReference type="ARBA" id="ARBA00022827"/>
    </source>
</evidence>
<evidence type="ECO:0000259" key="5">
    <source>
        <dbReference type="PROSITE" id="PS51387"/>
    </source>
</evidence>
<dbReference type="RefSeq" id="WP_076602553.1">
    <property type="nucleotide sequence ID" value="NZ_FTMD01000008.1"/>
</dbReference>